<dbReference type="EMBL" id="CP108110">
    <property type="protein sequence ID" value="WUQ87479.1"/>
    <property type="molecule type" value="Genomic_DNA"/>
</dbReference>
<dbReference type="SUPFAM" id="SSF46955">
    <property type="entry name" value="Putative DNA-binding domain"/>
    <property type="match status" value="1"/>
</dbReference>
<dbReference type="Proteomes" id="UP001432222">
    <property type="component" value="Chromosome"/>
</dbReference>
<organism evidence="3 4">
    <name type="scientific">Kitasatospora purpeofusca</name>
    <dbReference type="NCBI Taxonomy" id="67352"/>
    <lineage>
        <taxon>Bacteria</taxon>
        <taxon>Bacillati</taxon>
        <taxon>Actinomycetota</taxon>
        <taxon>Actinomycetes</taxon>
        <taxon>Kitasatosporales</taxon>
        <taxon>Streptomycetaceae</taxon>
        <taxon>Kitasatospora</taxon>
    </lineage>
</organism>
<feature type="domain" description="Helix-turn-helix" evidence="2">
    <location>
        <begin position="33"/>
        <end position="82"/>
    </location>
</feature>
<dbReference type="InterPro" id="IPR041657">
    <property type="entry name" value="HTH_17"/>
</dbReference>
<evidence type="ECO:0000313" key="3">
    <source>
        <dbReference type="EMBL" id="WUQ87479.1"/>
    </source>
</evidence>
<feature type="region of interest" description="Disordered" evidence="1">
    <location>
        <begin position="1"/>
        <end position="29"/>
    </location>
</feature>
<evidence type="ECO:0000313" key="4">
    <source>
        <dbReference type="Proteomes" id="UP001432222"/>
    </source>
</evidence>
<dbReference type="RefSeq" id="WP_328958038.1">
    <property type="nucleotide sequence ID" value="NZ_CP108110.1"/>
</dbReference>
<evidence type="ECO:0000256" key="1">
    <source>
        <dbReference type="SAM" id="MobiDB-lite"/>
    </source>
</evidence>
<sequence length="106" mass="11569">MTLHGREPLKAARQLSKTEFGTAGERVGQGDRYLTTEETAALIGIRPKTLRNWRSQGKGPRPIRLGRIGGRVRYRLADVGTFLSLGAADGFVPGLRRVTGPRRSGV</sequence>
<proteinExistence type="predicted"/>
<feature type="compositionally biased region" description="Basic and acidic residues" evidence="1">
    <location>
        <begin position="1"/>
        <end position="10"/>
    </location>
</feature>
<gene>
    <name evidence="3" type="ORF">OHA16_33645</name>
</gene>
<keyword evidence="4" id="KW-1185">Reference proteome</keyword>
<reference evidence="3" key="1">
    <citation type="submission" date="2022-10" db="EMBL/GenBank/DDBJ databases">
        <title>The complete genomes of actinobacterial strains from the NBC collection.</title>
        <authorList>
            <person name="Joergensen T.S."/>
            <person name="Alvarez Arevalo M."/>
            <person name="Sterndorff E.B."/>
            <person name="Faurdal D."/>
            <person name="Vuksanovic O."/>
            <person name="Mourched A.-S."/>
            <person name="Charusanti P."/>
            <person name="Shaw S."/>
            <person name="Blin K."/>
            <person name="Weber T."/>
        </authorList>
    </citation>
    <scope>NUCLEOTIDE SEQUENCE</scope>
    <source>
        <strain evidence="3">NBC_00222</strain>
    </source>
</reference>
<dbReference type="Gene3D" id="1.10.1660.10">
    <property type="match status" value="1"/>
</dbReference>
<name>A0ABZ1UBL3_9ACTN</name>
<evidence type="ECO:0000259" key="2">
    <source>
        <dbReference type="Pfam" id="PF12728"/>
    </source>
</evidence>
<dbReference type="Pfam" id="PF12728">
    <property type="entry name" value="HTH_17"/>
    <property type="match status" value="1"/>
</dbReference>
<protein>
    <submittedName>
        <fullName evidence="3">Helix-turn-helix domain-containing protein</fullName>
    </submittedName>
</protein>
<accession>A0ABZ1UBL3</accession>
<dbReference type="InterPro" id="IPR009061">
    <property type="entry name" value="DNA-bd_dom_put_sf"/>
</dbReference>